<protein>
    <recommendedName>
        <fullName evidence="1">peptidyl-tRNA hydrolase</fullName>
        <ecNumber evidence="1">3.1.1.29</ecNumber>
    </recommendedName>
</protein>
<dbReference type="Pfam" id="PF01195">
    <property type="entry name" value="Pept_tRNA_hydro"/>
    <property type="match status" value="1"/>
</dbReference>
<dbReference type="RefSeq" id="XP_018039631.1">
    <property type="nucleotide sequence ID" value="XM_018186233.1"/>
</dbReference>
<dbReference type="InParanoid" id="A0A177CPN1"/>
<dbReference type="FunCoup" id="A0A177CPN1">
    <property type="interactions" value="108"/>
</dbReference>
<keyword evidence="3 7" id="KW-0378">Hydrolase</keyword>
<dbReference type="InterPro" id="IPR036416">
    <property type="entry name" value="Pept_tRNA_hydro_sf"/>
</dbReference>
<name>A0A177CPN1_9PLEO</name>
<dbReference type="STRING" id="1460663.A0A177CPN1"/>
<dbReference type="GeneID" id="28769719"/>
<dbReference type="PROSITE" id="PS01196">
    <property type="entry name" value="PEPT_TRNA_HYDROL_2"/>
    <property type="match status" value="1"/>
</dbReference>
<dbReference type="EC" id="3.1.1.29" evidence="1"/>
<dbReference type="Proteomes" id="UP000077069">
    <property type="component" value="Unassembled WGS sequence"/>
</dbReference>
<dbReference type="PANTHER" id="PTHR17224">
    <property type="entry name" value="PEPTIDYL-TRNA HYDROLASE"/>
    <property type="match status" value="1"/>
</dbReference>
<evidence type="ECO:0000256" key="3">
    <source>
        <dbReference type="ARBA" id="ARBA00022801"/>
    </source>
</evidence>
<dbReference type="Gene3D" id="3.40.50.1470">
    <property type="entry name" value="Peptidyl-tRNA hydrolase"/>
    <property type="match status" value="1"/>
</dbReference>
<dbReference type="EMBL" id="KV441549">
    <property type="protein sequence ID" value="OAG09266.1"/>
    <property type="molecule type" value="Genomic_DNA"/>
</dbReference>
<sequence>MCGNAATRAHVDTPAPAAIPASAPTDRRPKTIDARPPTSCNNHDDDSTTTFSQPEIAPIRTPPSSRKEKRKQRKNATLPTPPSSDTEQPTKRTPPNNPQRAPSLSPSLTMAKSLTQKTYPLLICSLGNPGPTYAHTLHSAGHTLTSHIAAVKSYQPFTAGLSGRVARPDNTTYSFGPLQGFRKTNSKEVGPGEDDWTLWQSTSLMNVSGKPLARAFAAFSSELARHGRGPGRLVVIHDELEAPLGKVSVRDGGSSARGHNGVKSVQGAMPGGTKWWRIGVGIGRPESREPDAVAGYVLRKMHAGEMRAMEKACAGVVKVLREISEGKR</sequence>
<reference evidence="7 8" key="1">
    <citation type="submission" date="2016-05" db="EMBL/GenBank/DDBJ databases">
        <title>Comparative analysis of secretome profiles of manganese(II)-oxidizing ascomycete fungi.</title>
        <authorList>
            <consortium name="DOE Joint Genome Institute"/>
            <person name="Zeiner C.A."/>
            <person name="Purvine S.O."/>
            <person name="Zink E.M."/>
            <person name="Wu S."/>
            <person name="Pasa-Tolic L."/>
            <person name="Chaput D.L."/>
            <person name="Haridas S."/>
            <person name="Grigoriev I.V."/>
            <person name="Santelli C.M."/>
            <person name="Hansel C.M."/>
        </authorList>
    </citation>
    <scope>NUCLEOTIDE SEQUENCE [LARGE SCALE GENOMIC DNA]</scope>
    <source>
        <strain evidence="7 8">AP3s5-JAC2a</strain>
    </source>
</reference>
<gene>
    <name evidence="7" type="ORF">CC84DRAFT_432976</name>
</gene>
<evidence type="ECO:0000256" key="2">
    <source>
        <dbReference type="ARBA" id="ARBA00022555"/>
    </source>
</evidence>
<dbReference type="GO" id="GO:0000049">
    <property type="term" value="F:tRNA binding"/>
    <property type="evidence" value="ECO:0007669"/>
    <property type="project" value="UniProtKB-KW"/>
</dbReference>
<dbReference type="SUPFAM" id="SSF53178">
    <property type="entry name" value="Peptidyl-tRNA hydrolase-like"/>
    <property type="match status" value="1"/>
</dbReference>
<evidence type="ECO:0000256" key="5">
    <source>
        <dbReference type="ARBA" id="ARBA00038063"/>
    </source>
</evidence>
<keyword evidence="4" id="KW-0694">RNA-binding</keyword>
<evidence type="ECO:0000256" key="4">
    <source>
        <dbReference type="ARBA" id="ARBA00022884"/>
    </source>
</evidence>
<evidence type="ECO:0000313" key="7">
    <source>
        <dbReference type="EMBL" id="OAG09266.1"/>
    </source>
</evidence>
<evidence type="ECO:0000256" key="6">
    <source>
        <dbReference type="SAM" id="MobiDB-lite"/>
    </source>
</evidence>
<feature type="compositionally biased region" description="Low complexity" evidence="6">
    <location>
        <begin position="14"/>
        <end position="24"/>
    </location>
</feature>
<feature type="compositionally biased region" description="Polar residues" evidence="6">
    <location>
        <begin position="75"/>
        <end position="106"/>
    </location>
</feature>
<organism evidence="7 8">
    <name type="scientific">Paraphaeosphaeria sporulosa</name>
    <dbReference type="NCBI Taxonomy" id="1460663"/>
    <lineage>
        <taxon>Eukaryota</taxon>
        <taxon>Fungi</taxon>
        <taxon>Dikarya</taxon>
        <taxon>Ascomycota</taxon>
        <taxon>Pezizomycotina</taxon>
        <taxon>Dothideomycetes</taxon>
        <taxon>Pleosporomycetidae</taxon>
        <taxon>Pleosporales</taxon>
        <taxon>Massarineae</taxon>
        <taxon>Didymosphaeriaceae</taxon>
        <taxon>Paraphaeosphaeria</taxon>
    </lineage>
</organism>
<dbReference type="InterPro" id="IPR001328">
    <property type="entry name" value="Pept_tRNA_hydro"/>
</dbReference>
<keyword evidence="8" id="KW-1185">Reference proteome</keyword>
<dbReference type="PANTHER" id="PTHR17224:SF1">
    <property type="entry name" value="PEPTIDYL-TRNA HYDROLASE"/>
    <property type="match status" value="1"/>
</dbReference>
<evidence type="ECO:0000313" key="8">
    <source>
        <dbReference type="Proteomes" id="UP000077069"/>
    </source>
</evidence>
<evidence type="ECO:0000256" key="1">
    <source>
        <dbReference type="ARBA" id="ARBA00013260"/>
    </source>
</evidence>
<comment type="similarity">
    <text evidence="5">Belongs to the PTH family.</text>
</comment>
<dbReference type="AlphaFoldDB" id="A0A177CPN1"/>
<dbReference type="InterPro" id="IPR018171">
    <property type="entry name" value="Pept_tRNA_hydro_CS"/>
</dbReference>
<feature type="region of interest" description="Disordered" evidence="6">
    <location>
        <begin position="1"/>
        <end position="106"/>
    </location>
</feature>
<accession>A0A177CPN1</accession>
<proteinExistence type="inferred from homology"/>
<dbReference type="NCBIfam" id="TIGR00447">
    <property type="entry name" value="pth"/>
    <property type="match status" value="1"/>
</dbReference>
<keyword evidence="2" id="KW-0820">tRNA-binding</keyword>
<dbReference type="GO" id="GO:0004045">
    <property type="term" value="F:peptidyl-tRNA hydrolase activity"/>
    <property type="evidence" value="ECO:0007669"/>
    <property type="project" value="UniProtKB-EC"/>
</dbReference>
<dbReference type="OrthoDB" id="1711136at2759"/>